<name>A0A1I8AT46_9BILA</name>
<reference evidence="3" key="1">
    <citation type="submission" date="2016-11" db="UniProtKB">
        <authorList>
            <consortium name="WormBaseParasite"/>
        </authorList>
    </citation>
    <scope>IDENTIFICATION</scope>
</reference>
<feature type="signal peptide" evidence="1">
    <location>
        <begin position="1"/>
        <end position="19"/>
    </location>
</feature>
<evidence type="ECO:0000313" key="3">
    <source>
        <dbReference type="WBParaSite" id="L893_g8902.t1"/>
    </source>
</evidence>
<proteinExistence type="predicted"/>
<dbReference type="Proteomes" id="UP000095287">
    <property type="component" value="Unplaced"/>
</dbReference>
<accession>A0A1I8AT46</accession>
<sequence>MTTIALSSFLLVLVRYLHVQNEKSLFVVHGYSTPERVGASLFAQRSSDELGDKRLLAVWVKRYKENGLGEAKELGGGEDAKPDLLSAICAPWTCAGVKENVPESLSIYMHCGGHSADAGCTSTHINLLSHI</sequence>
<evidence type="ECO:0000313" key="2">
    <source>
        <dbReference type="Proteomes" id="UP000095287"/>
    </source>
</evidence>
<feature type="chain" id="PRO_5009315046" evidence="1">
    <location>
        <begin position="20"/>
        <end position="131"/>
    </location>
</feature>
<keyword evidence="1" id="KW-0732">Signal</keyword>
<evidence type="ECO:0000256" key="1">
    <source>
        <dbReference type="SAM" id="SignalP"/>
    </source>
</evidence>
<keyword evidence="2" id="KW-1185">Reference proteome</keyword>
<organism evidence="2 3">
    <name type="scientific">Steinernema glaseri</name>
    <dbReference type="NCBI Taxonomy" id="37863"/>
    <lineage>
        <taxon>Eukaryota</taxon>
        <taxon>Metazoa</taxon>
        <taxon>Ecdysozoa</taxon>
        <taxon>Nematoda</taxon>
        <taxon>Chromadorea</taxon>
        <taxon>Rhabditida</taxon>
        <taxon>Tylenchina</taxon>
        <taxon>Panagrolaimomorpha</taxon>
        <taxon>Strongyloidoidea</taxon>
        <taxon>Steinernematidae</taxon>
        <taxon>Steinernema</taxon>
    </lineage>
</organism>
<protein>
    <submittedName>
        <fullName evidence="3">Alpha/beta-Hydrolases superfamily protein</fullName>
    </submittedName>
</protein>
<dbReference type="WBParaSite" id="L893_g8902.t1">
    <property type="protein sequence ID" value="L893_g8902.t1"/>
    <property type="gene ID" value="L893_g8902"/>
</dbReference>
<dbReference type="AlphaFoldDB" id="A0A1I8AT46"/>